<feature type="domain" description="D-isomer specific 2-hydroxyacid dehydrogenase NAD-binding" evidence="6">
    <location>
        <begin position="133"/>
        <end position="311"/>
    </location>
</feature>
<keyword evidence="2 4" id="KW-0560">Oxidoreductase</keyword>
<dbReference type="RefSeq" id="WP_320326390.1">
    <property type="nucleotide sequence ID" value="NZ_JALBUS010000018.1"/>
</dbReference>
<dbReference type="PANTHER" id="PTHR42789">
    <property type="entry name" value="D-ISOMER SPECIFIC 2-HYDROXYACID DEHYDROGENASE FAMILY PROTEIN (AFU_ORTHOLOGUE AFUA_6G10090)"/>
    <property type="match status" value="1"/>
</dbReference>
<dbReference type="Pfam" id="PF02826">
    <property type="entry name" value="2-Hacid_dh_C"/>
    <property type="match status" value="1"/>
</dbReference>
<dbReference type="InterPro" id="IPR006140">
    <property type="entry name" value="D-isomer_DH_NAD-bd"/>
</dbReference>
<evidence type="ECO:0000256" key="2">
    <source>
        <dbReference type="ARBA" id="ARBA00023002"/>
    </source>
</evidence>
<evidence type="ECO:0000313" key="8">
    <source>
        <dbReference type="Proteomes" id="UP001285244"/>
    </source>
</evidence>
<sequence>MKCVAIGDMFVSEKAFAKVLKNSDLFDSYEGFSWKEDLDRVKTRSLIRKIETEGSRAYELPSEIQNAIMDTDVLFMHMAPVNGDLIANSKNLKYIISARGGVENIDIDAAKQKGITVIHCPMHNAHGVAELTLGLMICESRNISRADTALKNGVWREKYPNSGEIKEIRSCKIGIIGFGTIGQLVADLLKPFHCEIYVSDPFVDSKIIENKGCIPLSKEELLSKCDIVTLHGRIGPNDPPIIGERELELMSEKSYLINTARAVLVDMKALTKALKEKKIRGAAIDVFPKEPLDPDDEIMKLDNCTLTNHRGGDTIDSYERSPEIMIEQLREVLMTGKTKYMIR</sequence>
<comment type="caution">
    <text evidence="7">The sequence shown here is derived from an EMBL/GenBank/DDBJ whole genome shotgun (WGS) entry which is preliminary data.</text>
</comment>
<dbReference type="InterPro" id="IPR050857">
    <property type="entry name" value="D-2-hydroxyacid_DH"/>
</dbReference>
<dbReference type="Proteomes" id="UP001285244">
    <property type="component" value="Unassembled WGS sequence"/>
</dbReference>
<dbReference type="SUPFAM" id="SSF51735">
    <property type="entry name" value="NAD(P)-binding Rossmann-fold domains"/>
    <property type="match status" value="1"/>
</dbReference>
<accession>A0ABU4WNK2</accession>
<reference evidence="7 8" key="1">
    <citation type="submission" date="2022-03" db="EMBL/GenBank/DDBJ databases">
        <title>Novel taxa within the pig intestine.</title>
        <authorList>
            <person name="Wylensek D."/>
            <person name="Bishof K."/>
            <person name="Afrizal A."/>
            <person name="Clavel T."/>
        </authorList>
    </citation>
    <scope>NUCLEOTIDE SEQUENCE [LARGE SCALE GENOMIC DNA]</scope>
    <source>
        <strain evidence="7 8">Cla-KB-P134</strain>
    </source>
</reference>
<dbReference type="EMBL" id="JALBUS010000018">
    <property type="protein sequence ID" value="MDX8418140.1"/>
    <property type="molecule type" value="Genomic_DNA"/>
</dbReference>
<gene>
    <name evidence="7" type="ORF">MOZ64_09880</name>
</gene>
<keyword evidence="8" id="KW-1185">Reference proteome</keyword>
<evidence type="ECO:0000259" key="6">
    <source>
        <dbReference type="Pfam" id="PF02826"/>
    </source>
</evidence>
<dbReference type="CDD" id="cd12171">
    <property type="entry name" value="2-Hacid_dh_10"/>
    <property type="match status" value="1"/>
</dbReference>
<proteinExistence type="inferred from homology"/>
<evidence type="ECO:0000256" key="4">
    <source>
        <dbReference type="RuleBase" id="RU003719"/>
    </source>
</evidence>
<dbReference type="Gene3D" id="3.40.50.720">
    <property type="entry name" value="NAD(P)-binding Rossmann-like Domain"/>
    <property type="match status" value="2"/>
</dbReference>
<name>A0ABU4WNK2_9FIRM</name>
<evidence type="ECO:0000256" key="3">
    <source>
        <dbReference type="ARBA" id="ARBA00023027"/>
    </source>
</evidence>
<dbReference type="InterPro" id="IPR006139">
    <property type="entry name" value="D-isomer_2_OHA_DH_cat_dom"/>
</dbReference>
<protein>
    <submittedName>
        <fullName evidence="7">2-hydroxyacid dehydrogenase</fullName>
    </submittedName>
</protein>
<dbReference type="PANTHER" id="PTHR42789:SF1">
    <property type="entry name" value="D-ISOMER SPECIFIC 2-HYDROXYACID DEHYDROGENASE FAMILY PROTEIN (AFU_ORTHOLOGUE AFUA_6G10090)"/>
    <property type="match status" value="1"/>
</dbReference>
<evidence type="ECO:0000313" key="7">
    <source>
        <dbReference type="EMBL" id="MDX8418140.1"/>
    </source>
</evidence>
<dbReference type="Pfam" id="PF00389">
    <property type="entry name" value="2-Hacid_dh"/>
    <property type="match status" value="1"/>
</dbReference>
<dbReference type="SUPFAM" id="SSF52283">
    <property type="entry name" value="Formate/glycerate dehydrogenase catalytic domain-like"/>
    <property type="match status" value="1"/>
</dbReference>
<keyword evidence="3" id="KW-0520">NAD</keyword>
<comment type="similarity">
    <text evidence="1 4">Belongs to the D-isomer specific 2-hydroxyacid dehydrogenase family.</text>
</comment>
<organism evidence="7 8">
    <name type="scientific">Absicoccus intestinalis</name>
    <dbReference type="NCBI Taxonomy" id="2926319"/>
    <lineage>
        <taxon>Bacteria</taxon>
        <taxon>Bacillati</taxon>
        <taxon>Bacillota</taxon>
        <taxon>Erysipelotrichia</taxon>
        <taxon>Erysipelotrichales</taxon>
        <taxon>Erysipelotrichaceae</taxon>
        <taxon>Absicoccus</taxon>
    </lineage>
</organism>
<feature type="domain" description="D-isomer specific 2-hydroxyacid dehydrogenase catalytic" evidence="5">
    <location>
        <begin position="61"/>
        <end position="338"/>
    </location>
</feature>
<evidence type="ECO:0000259" key="5">
    <source>
        <dbReference type="Pfam" id="PF00389"/>
    </source>
</evidence>
<dbReference type="InterPro" id="IPR036291">
    <property type="entry name" value="NAD(P)-bd_dom_sf"/>
</dbReference>
<evidence type="ECO:0000256" key="1">
    <source>
        <dbReference type="ARBA" id="ARBA00005854"/>
    </source>
</evidence>